<evidence type="ECO:0000259" key="1">
    <source>
        <dbReference type="PROSITE" id="PS51819"/>
    </source>
</evidence>
<proteinExistence type="predicted"/>
<feature type="domain" description="VOC" evidence="1">
    <location>
        <begin position="13"/>
        <end position="144"/>
    </location>
</feature>
<dbReference type="PANTHER" id="PTHR36113:SF3">
    <property type="entry name" value="SLL5075 PROTEIN"/>
    <property type="match status" value="1"/>
</dbReference>
<dbReference type="CDD" id="cd06587">
    <property type="entry name" value="VOC"/>
    <property type="match status" value="1"/>
</dbReference>
<evidence type="ECO:0000313" key="2">
    <source>
        <dbReference type="EMBL" id="SVB91423.1"/>
    </source>
</evidence>
<accession>A0A382HXS8</accession>
<gene>
    <name evidence="2" type="ORF">METZ01_LOCUS244277</name>
</gene>
<dbReference type="PANTHER" id="PTHR36113">
    <property type="entry name" value="LYASE, PUTATIVE-RELATED-RELATED"/>
    <property type="match status" value="1"/>
</dbReference>
<dbReference type="InterPro" id="IPR029068">
    <property type="entry name" value="Glyas_Bleomycin-R_OHBP_Dase"/>
</dbReference>
<dbReference type="SUPFAM" id="SSF54593">
    <property type="entry name" value="Glyoxalase/Bleomycin resistance protein/Dihydroxybiphenyl dioxygenase"/>
    <property type="match status" value="1"/>
</dbReference>
<dbReference type="InterPro" id="IPR037523">
    <property type="entry name" value="VOC_core"/>
</dbReference>
<dbReference type="EMBL" id="UINC01063612">
    <property type="protein sequence ID" value="SVB91423.1"/>
    <property type="molecule type" value="Genomic_DNA"/>
</dbReference>
<name>A0A382HXS8_9ZZZZ</name>
<dbReference type="AlphaFoldDB" id="A0A382HXS8"/>
<dbReference type="Gene3D" id="3.10.180.10">
    <property type="entry name" value="2,3-Dihydroxybiphenyl 1,2-Dioxygenase, domain 1"/>
    <property type="match status" value="1"/>
</dbReference>
<dbReference type="Pfam" id="PF00903">
    <property type="entry name" value="Glyoxalase"/>
    <property type="match status" value="1"/>
</dbReference>
<dbReference type="InterPro" id="IPR004360">
    <property type="entry name" value="Glyas_Fos-R_dOase_dom"/>
</dbReference>
<dbReference type="InterPro" id="IPR051332">
    <property type="entry name" value="Fosfomycin_Res_Enzymes"/>
</dbReference>
<protein>
    <recommendedName>
        <fullName evidence="1">VOC domain-containing protein</fullName>
    </recommendedName>
</protein>
<sequence length="156" mass="17562">MKTTYNIHPPEARWTHVALRVKDINETIEWYTENTPLSLITRREDEAGYGAWLGHTDNPRSPFLLVLSQFFPDKDPFADAPNTVLGPFAHLGIELPDIESLKEAAEKMQAAGSLVMPVQEMPPPIGWIFMAKDPDGNTLEFSFDQGVYATFQELAE</sequence>
<reference evidence="2" key="1">
    <citation type="submission" date="2018-05" db="EMBL/GenBank/DDBJ databases">
        <authorList>
            <person name="Lanie J.A."/>
            <person name="Ng W.-L."/>
            <person name="Kazmierczak K.M."/>
            <person name="Andrzejewski T.M."/>
            <person name="Davidsen T.M."/>
            <person name="Wayne K.J."/>
            <person name="Tettelin H."/>
            <person name="Glass J.I."/>
            <person name="Rusch D."/>
            <person name="Podicherti R."/>
            <person name="Tsui H.-C.T."/>
            <person name="Winkler M.E."/>
        </authorList>
    </citation>
    <scope>NUCLEOTIDE SEQUENCE</scope>
</reference>
<organism evidence="2">
    <name type="scientific">marine metagenome</name>
    <dbReference type="NCBI Taxonomy" id="408172"/>
    <lineage>
        <taxon>unclassified sequences</taxon>
        <taxon>metagenomes</taxon>
        <taxon>ecological metagenomes</taxon>
    </lineage>
</organism>
<dbReference type="PROSITE" id="PS51819">
    <property type="entry name" value="VOC"/>
    <property type="match status" value="1"/>
</dbReference>